<proteinExistence type="predicted"/>
<dbReference type="Proteomes" id="UP001183582">
    <property type="component" value="Unassembled WGS sequence"/>
</dbReference>
<sequence length="107" mass="11692">MPYPRGRGEADDGRMPPLLCTPPSTVTLEIVVRELDALAVRLDDLIARTRTLGERTDWQAEAAREFHTAATAWAGRVGALACTLAQVRFSAGAALQLQRWRAETDCA</sequence>
<dbReference type="AlphaFoldDB" id="A0AAJ2HL24"/>
<reference evidence="1 2" key="1">
    <citation type="submission" date="2021-06" db="EMBL/GenBank/DDBJ databases">
        <title>Genome-based taxonomic framework of Microbacterium strains isolated from marine environment, the description of four new species and reclassification of four preexisting species.</title>
        <authorList>
            <person name="Lee S.D."/>
            <person name="Kim S.-M."/>
            <person name="Byeon Y.-S."/>
            <person name="Yang H.L."/>
            <person name="Kim I.S."/>
        </authorList>
    </citation>
    <scope>NUCLEOTIDE SEQUENCE [LARGE SCALE GENOMIC DNA]</scope>
    <source>
        <strain evidence="1 2">KACC 20514</strain>
    </source>
</reference>
<gene>
    <name evidence="1" type="ORF">KZC50_04725</name>
</gene>
<protein>
    <submittedName>
        <fullName evidence="1">Uncharacterized protein</fullName>
    </submittedName>
</protein>
<dbReference type="EMBL" id="JAHWXH010000001">
    <property type="protein sequence ID" value="MDS0244913.1"/>
    <property type="molecule type" value="Genomic_DNA"/>
</dbReference>
<dbReference type="GeneID" id="301457508"/>
<organism evidence="1 2">
    <name type="scientific">Microbacterium aurantiacum</name>
    <dbReference type="NCBI Taxonomy" id="162393"/>
    <lineage>
        <taxon>Bacteria</taxon>
        <taxon>Bacillati</taxon>
        <taxon>Actinomycetota</taxon>
        <taxon>Actinomycetes</taxon>
        <taxon>Micrococcales</taxon>
        <taxon>Microbacteriaceae</taxon>
        <taxon>Microbacterium</taxon>
    </lineage>
</organism>
<accession>A0AAJ2HL24</accession>
<evidence type="ECO:0000313" key="2">
    <source>
        <dbReference type="Proteomes" id="UP001183582"/>
    </source>
</evidence>
<comment type="caution">
    <text evidence="1">The sequence shown here is derived from an EMBL/GenBank/DDBJ whole genome shotgun (WGS) entry which is preliminary data.</text>
</comment>
<evidence type="ECO:0000313" key="1">
    <source>
        <dbReference type="EMBL" id="MDS0244913.1"/>
    </source>
</evidence>
<dbReference type="RefSeq" id="WP_236967047.1">
    <property type="nucleotide sequence ID" value="NZ_BAAAGR010000001.1"/>
</dbReference>
<name>A0AAJ2HL24_9MICO</name>